<feature type="domain" description="HAMP" evidence="13">
    <location>
        <begin position="203"/>
        <end position="256"/>
    </location>
</feature>
<dbReference type="CDD" id="cd06225">
    <property type="entry name" value="HAMP"/>
    <property type="match status" value="1"/>
</dbReference>
<organism evidence="14">
    <name type="scientific">freshwater metagenome</name>
    <dbReference type="NCBI Taxonomy" id="449393"/>
    <lineage>
        <taxon>unclassified sequences</taxon>
        <taxon>metagenomes</taxon>
        <taxon>ecological metagenomes</taxon>
    </lineage>
</organism>
<dbReference type="InterPro" id="IPR036097">
    <property type="entry name" value="HisK_dim/P_sf"/>
</dbReference>
<dbReference type="CDD" id="cd00075">
    <property type="entry name" value="HATPase"/>
    <property type="match status" value="1"/>
</dbReference>
<feature type="transmembrane region" description="Helical" evidence="11">
    <location>
        <begin position="20"/>
        <end position="45"/>
    </location>
</feature>
<dbReference type="Gene3D" id="1.10.287.130">
    <property type="match status" value="1"/>
</dbReference>
<dbReference type="EMBL" id="CAEZTB010000097">
    <property type="protein sequence ID" value="CAB4558404.1"/>
    <property type="molecule type" value="Genomic_DNA"/>
</dbReference>
<dbReference type="Gene3D" id="3.30.565.10">
    <property type="entry name" value="Histidine kinase-like ATPase, C-terminal domain"/>
    <property type="match status" value="1"/>
</dbReference>
<sequence length="497" mass="54743">MPSKLASAWEKVSLRSKLTGLSVAIIGLLLLVSSFGTVSVLRAYLQQNTDNLLSATASILSQQNPAQIESRLSAKSLTLPRLPSDYLISILDARGNTIYQIMASDASGMKLPDLEVLDLEAVFLGAGVPFDLDEHGALGEVTIDEHDSWRVVAQPFRDFEGSVAVALPNSTNLELLRQYRAIGGGFGFLLLALSGLSIWLTIAQALRPLREVERTAKLVASGDLSQRLIERPGKTEIARLNRSLNTMLDSLEDSVSSRNKTLGQMRRFVADASHELRTPLVSVRGYAELYRKGALKKKSEVQEAMLRIESEAIRMSSLVESLLTLARLDENQQLDAKKVDMIELVHSVIKSVSTGAKKISFSVLTLSGAKLPKDEKIFAEINESQIRQVLVNLIENAKRFSSTKSSIEVGIGQKTEDEVIIEVIDHGEGIPKQLRDKIFERFYRADNSRNRETGGTGLGLAIVKEIVLLHKGRIEVRDTPQGGATFRVKLPARHNWV</sequence>
<dbReference type="CDD" id="cd00082">
    <property type="entry name" value="HisKA"/>
    <property type="match status" value="1"/>
</dbReference>
<evidence type="ECO:0000256" key="1">
    <source>
        <dbReference type="ARBA" id="ARBA00000085"/>
    </source>
</evidence>
<reference evidence="14" key="1">
    <citation type="submission" date="2020-05" db="EMBL/GenBank/DDBJ databases">
        <authorList>
            <person name="Chiriac C."/>
            <person name="Salcher M."/>
            <person name="Ghai R."/>
            <person name="Kavagutti S V."/>
        </authorList>
    </citation>
    <scope>NUCLEOTIDE SEQUENCE</scope>
</reference>
<evidence type="ECO:0000256" key="7">
    <source>
        <dbReference type="ARBA" id="ARBA00022777"/>
    </source>
</evidence>
<keyword evidence="8 11" id="KW-1133">Transmembrane helix</keyword>
<dbReference type="SUPFAM" id="SSF55874">
    <property type="entry name" value="ATPase domain of HSP90 chaperone/DNA topoisomerase II/histidine kinase"/>
    <property type="match status" value="1"/>
</dbReference>
<evidence type="ECO:0000256" key="8">
    <source>
        <dbReference type="ARBA" id="ARBA00022989"/>
    </source>
</evidence>
<keyword evidence="9" id="KW-0902">Two-component regulatory system</keyword>
<dbReference type="FunFam" id="3.30.565.10:FF:000006">
    <property type="entry name" value="Sensor histidine kinase WalK"/>
    <property type="match status" value="1"/>
</dbReference>
<dbReference type="GO" id="GO:0005886">
    <property type="term" value="C:plasma membrane"/>
    <property type="evidence" value="ECO:0007669"/>
    <property type="project" value="TreeGrafter"/>
</dbReference>
<dbReference type="InterPro" id="IPR050428">
    <property type="entry name" value="TCS_sensor_his_kinase"/>
</dbReference>
<keyword evidence="7" id="KW-0418">Kinase</keyword>
<dbReference type="PRINTS" id="PR00344">
    <property type="entry name" value="BCTRLSENSOR"/>
</dbReference>
<dbReference type="Gene3D" id="6.10.340.10">
    <property type="match status" value="1"/>
</dbReference>
<dbReference type="Pfam" id="PF00672">
    <property type="entry name" value="HAMP"/>
    <property type="match status" value="1"/>
</dbReference>
<dbReference type="PANTHER" id="PTHR45436">
    <property type="entry name" value="SENSOR HISTIDINE KINASE YKOH"/>
    <property type="match status" value="1"/>
</dbReference>
<proteinExistence type="predicted"/>
<evidence type="ECO:0000256" key="9">
    <source>
        <dbReference type="ARBA" id="ARBA00023012"/>
    </source>
</evidence>
<keyword evidence="5" id="KW-0808">Transferase</keyword>
<dbReference type="Pfam" id="PF02518">
    <property type="entry name" value="HATPase_c"/>
    <property type="match status" value="1"/>
</dbReference>
<protein>
    <recommendedName>
        <fullName evidence="3">histidine kinase</fullName>
        <ecNumber evidence="3">2.7.13.3</ecNumber>
    </recommendedName>
</protein>
<dbReference type="AlphaFoldDB" id="A0A6J6D4Q7"/>
<evidence type="ECO:0000256" key="6">
    <source>
        <dbReference type="ARBA" id="ARBA00022692"/>
    </source>
</evidence>
<dbReference type="SUPFAM" id="SSF158472">
    <property type="entry name" value="HAMP domain-like"/>
    <property type="match status" value="1"/>
</dbReference>
<evidence type="ECO:0000256" key="4">
    <source>
        <dbReference type="ARBA" id="ARBA00022553"/>
    </source>
</evidence>
<dbReference type="InterPro" id="IPR003594">
    <property type="entry name" value="HATPase_dom"/>
</dbReference>
<keyword evidence="4" id="KW-0597">Phosphoprotein</keyword>
<dbReference type="PROSITE" id="PS50885">
    <property type="entry name" value="HAMP"/>
    <property type="match status" value="1"/>
</dbReference>
<dbReference type="SUPFAM" id="SSF47384">
    <property type="entry name" value="Homodimeric domain of signal transducing histidine kinase"/>
    <property type="match status" value="1"/>
</dbReference>
<gene>
    <name evidence="14" type="ORF">UFOPK1581_00625</name>
</gene>
<dbReference type="PANTHER" id="PTHR45436:SF5">
    <property type="entry name" value="SENSOR HISTIDINE KINASE TRCS"/>
    <property type="match status" value="1"/>
</dbReference>
<evidence type="ECO:0000256" key="11">
    <source>
        <dbReference type="SAM" id="Phobius"/>
    </source>
</evidence>
<evidence type="ECO:0000256" key="10">
    <source>
        <dbReference type="ARBA" id="ARBA00023136"/>
    </source>
</evidence>
<evidence type="ECO:0000259" key="12">
    <source>
        <dbReference type="PROSITE" id="PS50109"/>
    </source>
</evidence>
<evidence type="ECO:0000256" key="2">
    <source>
        <dbReference type="ARBA" id="ARBA00004370"/>
    </source>
</evidence>
<dbReference type="InterPro" id="IPR005467">
    <property type="entry name" value="His_kinase_dom"/>
</dbReference>
<evidence type="ECO:0000259" key="13">
    <source>
        <dbReference type="PROSITE" id="PS50885"/>
    </source>
</evidence>
<dbReference type="InterPro" id="IPR036890">
    <property type="entry name" value="HATPase_C_sf"/>
</dbReference>
<dbReference type="SMART" id="SM00388">
    <property type="entry name" value="HisKA"/>
    <property type="match status" value="1"/>
</dbReference>
<name>A0A6J6D4Q7_9ZZZZ</name>
<dbReference type="GO" id="GO:0000155">
    <property type="term" value="F:phosphorelay sensor kinase activity"/>
    <property type="evidence" value="ECO:0007669"/>
    <property type="project" value="InterPro"/>
</dbReference>
<keyword evidence="6 11" id="KW-0812">Transmembrane</keyword>
<dbReference type="Pfam" id="PF00512">
    <property type="entry name" value="HisKA"/>
    <property type="match status" value="1"/>
</dbReference>
<comment type="subcellular location">
    <subcellularLocation>
        <location evidence="2">Membrane</location>
    </subcellularLocation>
</comment>
<dbReference type="InterPro" id="IPR004358">
    <property type="entry name" value="Sig_transdc_His_kin-like_C"/>
</dbReference>
<evidence type="ECO:0000256" key="5">
    <source>
        <dbReference type="ARBA" id="ARBA00022679"/>
    </source>
</evidence>
<dbReference type="FunFam" id="1.10.287.130:FF:000001">
    <property type="entry name" value="Two-component sensor histidine kinase"/>
    <property type="match status" value="1"/>
</dbReference>
<dbReference type="EC" id="2.7.13.3" evidence="3"/>
<dbReference type="SMART" id="SM00387">
    <property type="entry name" value="HATPase_c"/>
    <property type="match status" value="1"/>
</dbReference>
<feature type="transmembrane region" description="Helical" evidence="11">
    <location>
        <begin position="181"/>
        <end position="202"/>
    </location>
</feature>
<dbReference type="PROSITE" id="PS50109">
    <property type="entry name" value="HIS_KIN"/>
    <property type="match status" value="1"/>
</dbReference>
<evidence type="ECO:0000313" key="14">
    <source>
        <dbReference type="EMBL" id="CAB4558404.1"/>
    </source>
</evidence>
<evidence type="ECO:0000256" key="3">
    <source>
        <dbReference type="ARBA" id="ARBA00012438"/>
    </source>
</evidence>
<dbReference type="InterPro" id="IPR003660">
    <property type="entry name" value="HAMP_dom"/>
</dbReference>
<accession>A0A6J6D4Q7</accession>
<feature type="domain" description="Histidine kinase" evidence="12">
    <location>
        <begin position="271"/>
        <end position="494"/>
    </location>
</feature>
<comment type="catalytic activity">
    <reaction evidence="1">
        <text>ATP + protein L-histidine = ADP + protein N-phospho-L-histidine.</text>
        <dbReference type="EC" id="2.7.13.3"/>
    </reaction>
</comment>
<keyword evidence="10 11" id="KW-0472">Membrane</keyword>
<dbReference type="SMART" id="SM00304">
    <property type="entry name" value="HAMP"/>
    <property type="match status" value="1"/>
</dbReference>
<dbReference type="InterPro" id="IPR003661">
    <property type="entry name" value="HisK_dim/P_dom"/>
</dbReference>